<evidence type="ECO:0000313" key="2">
    <source>
        <dbReference type="EMBL" id="KAL1117805.1"/>
    </source>
</evidence>
<comment type="caution">
    <text evidence="2">The sequence shown here is derived from an EMBL/GenBank/DDBJ whole genome shotgun (WGS) entry which is preliminary data.</text>
</comment>
<proteinExistence type="predicted"/>
<evidence type="ECO:0000256" key="1">
    <source>
        <dbReference type="SAM" id="MobiDB-lite"/>
    </source>
</evidence>
<organism evidence="2 3">
    <name type="scientific">Ranatra chinensis</name>
    <dbReference type="NCBI Taxonomy" id="642074"/>
    <lineage>
        <taxon>Eukaryota</taxon>
        <taxon>Metazoa</taxon>
        <taxon>Ecdysozoa</taxon>
        <taxon>Arthropoda</taxon>
        <taxon>Hexapoda</taxon>
        <taxon>Insecta</taxon>
        <taxon>Pterygota</taxon>
        <taxon>Neoptera</taxon>
        <taxon>Paraneoptera</taxon>
        <taxon>Hemiptera</taxon>
        <taxon>Heteroptera</taxon>
        <taxon>Panheteroptera</taxon>
        <taxon>Nepomorpha</taxon>
        <taxon>Nepidae</taxon>
        <taxon>Ranatrinae</taxon>
        <taxon>Ranatra</taxon>
    </lineage>
</organism>
<accession>A0ABD0Y551</accession>
<evidence type="ECO:0000313" key="3">
    <source>
        <dbReference type="Proteomes" id="UP001558652"/>
    </source>
</evidence>
<reference evidence="2 3" key="1">
    <citation type="submission" date="2024-07" db="EMBL/GenBank/DDBJ databases">
        <title>Chromosome-level genome assembly of the water stick insect Ranatra chinensis (Heteroptera: Nepidae).</title>
        <authorList>
            <person name="Liu X."/>
        </authorList>
    </citation>
    <scope>NUCLEOTIDE SEQUENCE [LARGE SCALE GENOMIC DNA]</scope>
    <source>
        <strain evidence="2">Cailab_2021Rc</strain>
        <tissue evidence="2">Muscle</tissue>
    </source>
</reference>
<name>A0ABD0Y551_9HEMI</name>
<keyword evidence="3" id="KW-1185">Reference proteome</keyword>
<feature type="region of interest" description="Disordered" evidence="1">
    <location>
        <begin position="1"/>
        <end position="103"/>
    </location>
</feature>
<dbReference type="EMBL" id="JBFDAA010000015">
    <property type="protein sequence ID" value="KAL1117805.1"/>
    <property type="molecule type" value="Genomic_DNA"/>
</dbReference>
<feature type="compositionally biased region" description="Basic and acidic residues" evidence="1">
    <location>
        <begin position="38"/>
        <end position="54"/>
    </location>
</feature>
<dbReference type="Proteomes" id="UP001558652">
    <property type="component" value="Unassembled WGS sequence"/>
</dbReference>
<gene>
    <name evidence="2" type="ORF">AAG570_004120</name>
</gene>
<feature type="compositionally biased region" description="Polar residues" evidence="1">
    <location>
        <begin position="60"/>
        <end position="81"/>
    </location>
</feature>
<dbReference type="AlphaFoldDB" id="A0ABD0Y551"/>
<sequence length="124" mass="13488">MVLFIINSPDRPGKGNKGPGEIAHETSGGVQSPAGGDIRVDAQEHKRGKSRGEGKGPTGEKNTTKFLLTDVRQQQNSTSIDVNKPLKGVQPSPPTRGLSPANLFARRRPRRFEKINNLKLDQPI</sequence>
<protein>
    <submittedName>
        <fullName evidence="2">Uncharacterized protein</fullName>
    </submittedName>
</protein>